<dbReference type="GO" id="GO:0005886">
    <property type="term" value="C:plasma membrane"/>
    <property type="evidence" value="ECO:0007669"/>
    <property type="project" value="UniProtKB-SubCell"/>
</dbReference>
<reference evidence="9" key="2">
    <citation type="journal article" date="2021" name="PeerJ">
        <title>Extensive microbial diversity within the chicken gut microbiome revealed by metagenomics and culture.</title>
        <authorList>
            <person name="Gilroy R."/>
            <person name="Ravi A."/>
            <person name="Getino M."/>
            <person name="Pursley I."/>
            <person name="Horton D.L."/>
            <person name="Alikhan N.F."/>
            <person name="Baker D."/>
            <person name="Gharbi K."/>
            <person name="Hall N."/>
            <person name="Watson M."/>
            <person name="Adriaenssens E.M."/>
            <person name="Foster-Nyarko E."/>
            <person name="Jarju S."/>
            <person name="Secka A."/>
            <person name="Antonio M."/>
            <person name="Oren A."/>
            <person name="Chaudhuri R.R."/>
            <person name="La Ragione R."/>
            <person name="Hildebrand F."/>
            <person name="Pallen M.J."/>
        </authorList>
    </citation>
    <scope>NUCLEOTIDE SEQUENCE</scope>
    <source>
        <strain evidence="9">ChiSxjej2B14-8506</strain>
    </source>
</reference>
<feature type="transmembrane region" description="Helical" evidence="7">
    <location>
        <begin position="767"/>
        <end position="787"/>
    </location>
</feature>
<dbReference type="SUPFAM" id="SSF82866">
    <property type="entry name" value="Multidrug efflux transporter AcrB transmembrane domain"/>
    <property type="match status" value="2"/>
</dbReference>
<evidence type="ECO:0000256" key="2">
    <source>
        <dbReference type="ARBA" id="ARBA00022475"/>
    </source>
</evidence>
<evidence type="ECO:0000256" key="3">
    <source>
        <dbReference type="ARBA" id="ARBA00022692"/>
    </source>
</evidence>
<dbReference type="InterPro" id="IPR004869">
    <property type="entry name" value="MMPL_dom"/>
</dbReference>
<feature type="transmembrane region" description="Helical" evidence="7">
    <location>
        <begin position="838"/>
        <end position="859"/>
    </location>
</feature>
<feature type="region of interest" description="Disordered" evidence="6">
    <location>
        <begin position="592"/>
        <end position="649"/>
    </location>
</feature>
<evidence type="ECO:0000313" key="9">
    <source>
        <dbReference type="EMBL" id="HIU46653.1"/>
    </source>
</evidence>
<feature type="transmembrane region" description="Helical" evidence="7">
    <location>
        <begin position="296"/>
        <end position="316"/>
    </location>
</feature>
<organism evidence="9 10">
    <name type="scientific">Candidatus Fimadaptatus faecigallinarum</name>
    <dbReference type="NCBI Taxonomy" id="2840814"/>
    <lineage>
        <taxon>Bacteria</taxon>
        <taxon>Bacillati</taxon>
        <taxon>Bacillota</taxon>
        <taxon>Clostridia</taxon>
        <taxon>Eubacteriales</taxon>
        <taxon>Candidatus Fimadaptatus</taxon>
    </lineage>
</organism>
<feature type="transmembrane region" description="Helical" evidence="7">
    <location>
        <begin position="251"/>
        <end position="275"/>
    </location>
</feature>
<dbReference type="InterPro" id="IPR050545">
    <property type="entry name" value="Mycobact_MmpL"/>
</dbReference>
<evidence type="ECO:0000256" key="1">
    <source>
        <dbReference type="ARBA" id="ARBA00004651"/>
    </source>
</evidence>
<dbReference type="PANTHER" id="PTHR33406:SF13">
    <property type="entry name" value="MEMBRANE PROTEIN YDFJ"/>
    <property type="match status" value="1"/>
</dbReference>
<dbReference type="PANTHER" id="PTHR33406">
    <property type="entry name" value="MEMBRANE PROTEIN MJ1562-RELATED"/>
    <property type="match status" value="1"/>
</dbReference>
<feature type="transmembrane region" description="Helical" evidence="7">
    <location>
        <begin position="793"/>
        <end position="813"/>
    </location>
</feature>
<feature type="transmembrane region" description="Helical" evidence="7">
    <location>
        <begin position="741"/>
        <end position="760"/>
    </location>
</feature>
<dbReference type="EMBL" id="DVNK01000035">
    <property type="protein sequence ID" value="HIU46653.1"/>
    <property type="molecule type" value="Genomic_DNA"/>
</dbReference>
<sequence>MERMTAFLLRHKRAVLLITCVLLALSVWGMLKMQINSDISSYLPDNMTSRRTMTVLSEEFGINGDAQCVIEGGPDDYENIAQLADDIAALDDVSAVVWLGTYDGLFEFADDGLASALDIMSDESVNKLVADYMAQYEGKSYYLLTLSLTVPNSGGPAGEVMDEVMALVDEYEARTGADCFVGGNAMQSKNMLDSALGELPQFMLAACLVIAVILLLTSKSLMSSAIFLMTIGISILLNMGTNFINGEISSITFSVAAILQLALSMDYSIFLTHAYERASQQLEPERAMVQAVKRTSSVILASALTTVAGFCALFAMQFELGFDLGLCLAKGVVLSYLSVIIVQPCLMMFFRRACERTQHRTLAPSFNFMVKLPERLRWVALVFCCAVVVPAVLLANGLQYYYLDSNYDASATGAQALAQNLGNQTVFVTRHGSSEQQLELLQQLRAEEESGNVSGITGYYALLDNIASGLSIPIADIEENGGGELMTLQFTTEELISFIEGEIPQSVTDRVQAAITQKAQNLITSDVAARILVESIGGSVDEARRNEITQQVVAEYTAKYIESIGAQMSEYMGALGALTGGTAVDATDGTAAEDATGEATDTTDSTAATDDAASGEAATTADSTAATDDAASGEAAATTDSAAATDAAASDSTADLDLSGLMPDMSGLSEAIKSRFFADMDGEEYTYFIVRINGQPEGEQARATVERILGYIDTALGVSTHYAAGNSQVVTDLSEITRRDFAVVSGLSALLILVILIFTFKSVVLPVVLVALIELAVQINLAIPALQGVSINFMSYVIISAIQLGATIDYAILYTNNFRARLRECEYKLAAGRAAQDSAYSILISMAILASACLSVFLISSDTIIREITALIARGSLISAVLVLLILPALCCLKRPSERWTHGAKSGDAQG</sequence>
<evidence type="ECO:0000256" key="7">
    <source>
        <dbReference type="SAM" id="Phobius"/>
    </source>
</evidence>
<dbReference type="Gene3D" id="1.20.1640.10">
    <property type="entry name" value="Multidrug efflux transporter AcrB transmembrane domain"/>
    <property type="match status" value="2"/>
</dbReference>
<comment type="subcellular location">
    <subcellularLocation>
        <location evidence="1">Cell membrane</location>
        <topology evidence="1">Multi-pass membrane protein</topology>
    </subcellularLocation>
</comment>
<keyword evidence="4 7" id="KW-1133">Transmembrane helix</keyword>
<dbReference type="Proteomes" id="UP000824123">
    <property type="component" value="Unassembled WGS sequence"/>
</dbReference>
<evidence type="ECO:0000313" key="10">
    <source>
        <dbReference type="Proteomes" id="UP000824123"/>
    </source>
</evidence>
<dbReference type="AlphaFoldDB" id="A0A9D1LRC8"/>
<keyword evidence="3 7" id="KW-0812">Transmembrane</keyword>
<feature type="transmembrane region" description="Helical" evidence="7">
    <location>
        <begin position="199"/>
        <end position="218"/>
    </location>
</feature>
<evidence type="ECO:0000256" key="5">
    <source>
        <dbReference type="ARBA" id="ARBA00023136"/>
    </source>
</evidence>
<proteinExistence type="predicted"/>
<protein>
    <submittedName>
        <fullName evidence="9">MMPL family transporter</fullName>
    </submittedName>
</protein>
<feature type="transmembrane region" description="Helical" evidence="7">
    <location>
        <begin position="328"/>
        <end position="350"/>
    </location>
</feature>
<evidence type="ECO:0000259" key="8">
    <source>
        <dbReference type="Pfam" id="PF03176"/>
    </source>
</evidence>
<feature type="transmembrane region" description="Helical" evidence="7">
    <location>
        <begin position="225"/>
        <end position="245"/>
    </location>
</feature>
<dbReference type="Pfam" id="PF03176">
    <property type="entry name" value="MMPL"/>
    <property type="match status" value="2"/>
</dbReference>
<accession>A0A9D1LRC8</accession>
<feature type="domain" description="Membrane transport protein MMPL" evidence="8">
    <location>
        <begin position="116"/>
        <end position="357"/>
    </location>
</feature>
<feature type="transmembrane region" description="Helical" evidence="7">
    <location>
        <begin position="378"/>
        <end position="402"/>
    </location>
</feature>
<gene>
    <name evidence="9" type="ORF">IAC59_05295</name>
</gene>
<comment type="caution">
    <text evidence="9">The sequence shown here is derived from an EMBL/GenBank/DDBJ whole genome shotgun (WGS) entry which is preliminary data.</text>
</comment>
<keyword evidence="2" id="KW-1003">Cell membrane</keyword>
<reference evidence="9" key="1">
    <citation type="submission" date="2020-10" db="EMBL/GenBank/DDBJ databases">
        <authorList>
            <person name="Gilroy R."/>
        </authorList>
    </citation>
    <scope>NUCLEOTIDE SEQUENCE</scope>
    <source>
        <strain evidence="9">ChiSxjej2B14-8506</strain>
    </source>
</reference>
<name>A0A9D1LRC8_9FIRM</name>
<feature type="transmembrane region" description="Helical" evidence="7">
    <location>
        <begin position="871"/>
        <end position="893"/>
    </location>
</feature>
<evidence type="ECO:0000256" key="4">
    <source>
        <dbReference type="ARBA" id="ARBA00022989"/>
    </source>
</evidence>
<evidence type="ECO:0000256" key="6">
    <source>
        <dbReference type="SAM" id="MobiDB-lite"/>
    </source>
</evidence>
<feature type="domain" description="Membrane transport protein MMPL" evidence="8">
    <location>
        <begin position="603"/>
        <end position="894"/>
    </location>
</feature>
<keyword evidence="5 7" id="KW-0472">Membrane</keyword>